<feature type="transmembrane region" description="Helical" evidence="2">
    <location>
        <begin position="153"/>
        <end position="174"/>
    </location>
</feature>
<dbReference type="RefSeq" id="WP_005457300.1">
    <property type="nucleotide sequence ID" value="NZ_CM001440.1"/>
</dbReference>
<feature type="transmembrane region" description="Helical" evidence="2">
    <location>
        <begin position="35"/>
        <end position="58"/>
    </location>
</feature>
<feature type="transmembrane region" description="Helical" evidence="2">
    <location>
        <begin position="125"/>
        <end position="147"/>
    </location>
</feature>
<dbReference type="AlphaFoldDB" id="H5XJX4"/>
<dbReference type="InterPro" id="IPR025498">
    <property type="entry name" value="DUF4389"/>
</dbReference>
<dbReference type="EMBL" id="CM001440">
    <property type="protein sequence ID" value="EHR61889.1"/>
    <property type="molecule type" value="Genomic_DNA"/>
</dbReference>
<feature type="compositionally biased region" description="Acidic residues" evidence="1">
    <location>
        <begin position="215"/>
        <end position="225"/>
    </location>
</feature>
<dbReference type="STRING" id="882082.SaccyDRAFT_3050"/>
<accession>H5XJX4</accession>
<evidence type="ECO:0000256" key="2">
    <source>
        <dbReference type="SAM" id="Phobius"/>
    </source>
</evidence>
<protein>
    <recommendedName>
        <fullName evidence="5">DUF4389 domain-containing protein</fullName>
    </recommendedName>
</protein>
<organism evidence="3 4">
    <name type="scientific">Saccharomonospora cyanea NA-134</name>
    <dbReference type="NCBI Taxonomy" id="882082"/>
    <lineage>
        <taxon>Bacteria</taxon>
        <taxon>Bacillati</taxon>
        <taxon>Actinomycetota</taxon>
        <taxon>Actinomycetes</taxon>
        <taxon>Pseudonocardiales</taxon>
        <taxon>Pseudonocardiaceae</taxon>
        <taxon>Saccharomonospora</taxon>
    </lineage>
</organism>
<dbReference type="Proteomes" id="UP000002791">
    <property type="component" value="Chromosome"/>
</dbReference>
<proteinExistence type="predicted"/>
<evidence type="ECO:0000256" key="1">
    <source>
        <dbReference type="SAM" id="MobiDB-lite"/>
    </source>
</evidence>
<keyword evidence="2" id="KW-1133">Transmembrane helix</keyword>
<keyword evidence="2" id="KW-0812">Transmembrane</keyword>
<keyword evidence="2" id="KW-0472">Membrane</keyword>
<dbReference type="Pfam" id="PF14333">
    <property type="entry name" value="DUF4389"/>
    <property type="match status" value="2"/>
</dbReference>
<keyword evidence="4" id="KW-1185">Reference proteome</keyword>
<gene>
    <name evidence="3" type="ORF">SaccyDRAFT_3050</name>
</gene>
<dbReference type="HOGENOM" id="CLU_592980_0_0_11"/>
<name>H5XJX4_9PSEU</name>
<evidence type="ECO:0000313" key="3">
    <source>
        <dbReference type="EMBL" id="EHR61889.1"/>
    </source>
</evidence>
<dbReference type="eggNOG" id="ENOG502Z9Y3">
    <property type="taxonomic scope" value="Bacteria"/>
</dbReference>
<feature type="transmembrane region" description="Helical" evidence="2">
    <location>
        <begin position="251"/>
        <end position="277"/>
    </location>
</feature>
<feature type="region of interest" description="Disordered" evidence="1">
    <location>
        <begin position="211"/>
        <end position="244"/>
    </location>
</feature>
<sequence length="472" mass="50069">MTTSRVEPVRVRARLDAPLSRWLWLVKWLLALPHYLVLLLLGIAFVVLTFVAFVAILVTGRYPRALFDFNVGVLRWSWRVQYYSYAALGTDRYPPFTLADVPDYPARLEIDYPERLSRGLVLVKWLLAFPHYLVTGLFLGGGLWALWPGEDQPGWAGAGLVGLLVLIAGVVLLFTGDYPRGVYDFVLGMDRWVIRVGAYVGLLTDRYPPFRLDTGGDEPGPEGEPDTPPPGPAATSGRSGGHSGGWTAGRVASVIVGALVALAALGLLVGGAVALWADRTQRDDDGYLTASTTLVTDTYAVRTEPVEFGEGVGGWFESGLGAVRVSVTPTQPGQGVFLGLATADDAARYLRGTGHAFVRGTTGDHVVTEVVRPGGPPAAPESADIWVASASGPGTRTVETDLPRGDWVLVALNEDRSPGVSVRAEVGATAPMLPWVAGVALGAGALLLALAALLIAIAARRASSGARSDRVI</sequence>
<dbReference type="OrthoDB" id="156718at2"/>
<feature type="transmembrane region" description="Helical" evidence="2">
    <location>
        <begin position="435"/>
        <end position="459"/>
    </location>
</feature>
<evidence type="ECO:0008006" key="5">
    <source>
        <dbReference type="Google" id="ProtNLM"/>
    </source>
</evidence>
<reference evidence="3 4" key="1">
    <citation type="submission" date="2011-11" db="EMBL/GenBank/DDBJ databases">
        <title>The Noncontiguous Finished sequence of Saccharomonospora cyanea NA-134.</title>
        <authorList>
            <consortium name="US DOE Joint Genome Institute"/>
            <person name="Lucas S."/>
            <person name="Han J."/>
            <person name="Lapidus A."/>
            <person name="Cheng J.-F."/>
            <person name="Goodwin L."/>
            <person name="Pitluck S."/>
            <person name="Peters L."/>
            <person name="Ovchinnikova G."/>
            <person name="Lu M."/>
            <person name="Detter J.C."/>
            <person name="Han C."/>
            <person name="Tapia R."/>
            <person name="Land M."/>
            <person name="Hauser L."/>
            <person name="Kyrpides N."/>
            <person name="Ivanova N."/>
            <person name="Pagani I."/>
            <person name="Brambilla E.-M."/>
            <person name="Klenk H.-P."/>
            <person name="Woyke T."/>
        </authorList>
    </citation>
    <scope>NUCLEOTIDE SEQUENCE [LARGE SCALE GENOMIC DNA]</scope>
    <source>
        <strain evidence="3 4">NA-134</strain>
    </source>
</reference>
<evidence type="ECO:0000313" key="4">
    <source>
        <dbReference type="Proteomes" id="UP000002791"/>
    </source>
</evidence>